<dbReference type="Proteomes" id="UP000573499">
    <property type="component" value="Unassembled WGS sequence"/>
</dbReference>
<dbReference type="GO" id="GO:0004888">
    <property type="term" value="F:transmembrane signaling receptor activity"/>
    <property type="evidence" value="ECO:0007669"/>
    <property type="project" value="TreeGrafter"/>
</dbReference>
<evidence type="ECO:0000259" key="6">
    <source>
        <dbReference type="PROSITE" id="PS50111"/>
    </source>
</evidence>
<dbReference type="GO" id="GO:0007165">
    <property type="term" value="P:signal transduction"/>
    <property type="evidence" value="ECO:0007669"/>
    <property type="project" value="UniProtKB-KW"/>
</dbReference>
<feature type="transmembrane region" description="Helical" evidence="5">
    <location>
        <begin position="189"/>
        <end position="209"/>
    </location>
</feature>
<evidence type="ECO:0000256" key="1">
    <source>
        <dbReference type="ARBA" id="ARBA00004370"/>
    </source>
</evidence>
<evidence type="ECO:0000313" key="8">
    <source>
        <dbReference type="Proteomes" id="UP000573499"/>
    </source>
</evidence>
<dbReference type="Pfam" id="PF12729">
    <property type="entry name" value="4HB_MCP_1"/>
    <property type="match status" value="1"/>
</dbReference>
<proteinExistence type="inferred from homology"/>
<gene>
    <name evidence="7" type="ORF">H3H39_19020</name>
</gene>
<keyword evidence="5" id="KW-0812">Transmembrane</keyword>
<dbReference type="AlphaFoldDB" id="A0A7W2FCF8"/>
<keyword evidence="8" id="KW-1185">Reference proteome</keyword>
<reference evidence="7 8" key="1">
    <citation type="submission" date="2020-07" db="EMBL/GenBank/DDBJ databases">
        <title>Novel species isolated from subtropical streams in China.</title>
        <authorList>
            <person name="Lu H."/>
        </authorList>
    </citation>
    <scope>NUCLEOTIDE SEQUENCE [LARGE SCALE GENOMIC DNA]</scope>
    <source>
        <strain evidence="7 8">LX47W</strain>
    </source>
</reference>
<keyword evidence="5" id="KW-0472">Membrane</keyword>
<comment type="similarity">
    <text evidence="3">Belongs to the methyl-accepting chemotaxis (MCP) protein family.</text>
</comment>
<dbReference type="Gene3D" id="1.10.287.950">
    <property type="entry name" value="Methyl-accepting chemotaxis protein"/>
    <property type="match status" value="1"/>
</dbReference>
<keyword evidence="4" id="KW-0807">Transducer</keyword>
<evidence type="ECO:0000256" key="4">
    <source>
        <dbReference type="PROSITE-ProRule" id="PRU00284"/>
    </source>
</evidence>
<keyword evidence="5" id="KW-1133">Transmembrane helix</keyword>
<dbReference type="GO" id="GO:0005886">
    <property type="term" value="C:plasma membrane"/>
    <property type="evidence" value="ECO:0007669"/>
    <property type="project" value="TreeGrafter"/>
</dbReference>
<dbReference type="SMART" id="SM00283">
    <property type="entry name" value="MA"/>
    <property type="match status" value="1"/>
</dbReference>
<evidence type="ECO:0000313" key="7">
    <source>
        <dbReference type="EMBL" id="MBA5689138.1"/>
    </source>
</evidence>
<dbReference type="InterPro" id="IPR004089">
    <property type="entry name" value="MCPsignal_dom"/>
</dbReference>
<dbReference type="RefSeq" id="WP_182155415.1">
    <property type="nucleotide sequence ID" value="NZ_JACEZU010000009.1"/>
</dbReference>
<dbReference type="FunFam" id="1.10.287.950:FF:000001">
    <property type="entry name" value="Methyl-accepting chemotaxis sensory transducer"/>
    <property type="match status" value="1"/>
</dbReference>
<dbReference type="InterPro" id="IPR024478">
    <property type="entry name" value="HlyB_4HB_MCP"/>
</dbReference>
<dbReference type="EMBL" id="JACEZU010000009">
    <property type="protein sequence ID" value="MBA5689138.1"/>
    <property type="molecule type" value="Genomic_DNA"/>
</dbReference>
<dbReference type="SUPFAM" id="SSF58104">
    <property type="entry name" value="Methyl-accepting chemotaxis protein (MCP) signaling domain"/>
    <property type="match status" value="1"/>
</dbReference>
<dbReference type="PROSITE" id="PS50111">
    <property type="entry name" value="CHEMOTAXIS_TRANSDUC_2"/>
    <property type="match status" value="1"/>
</dbReference>
<organism evidence="7 8">
    <name type="scientific">Rugamonas apoptosis</name>
    <dbReference type="NCBI Taxonomy" id="2758570"/>
    <lineage>
        <taxon>Bacteria</taxon>
        <taxon>Pseudomonadati</taxon>
        <taxon>Pseudomonadota</taxon>
        <taxon>Betaproteobacteria</taxon>
        <taxon>Burkholderiales</taxon>
        <taxon>Oxalobacteraceae</taxon>
        <taxon>Telluria group</taxon>
        <taxon>Rugamonas</taxon>
    </lineage>
</organism>
<name>A0A7W2FCF8_9BURK</name>
<dbReference type="CDD" id="cd19411">
    <property type="entry name" value="MCP2201-like_sensor"/>
    <property type="match status" value="1"/>
</dbReference>
<dbReference type="PANTHER" id="PTHR43531:SF14">
    <property type="entry name" value="METHYL-ACCEPTING CHEMOTAXIS PROTEIN I-RELATED"/>
    <property type="match status" value="1"/>
</dbReference>
<sequence length="556" mass="58392">MKNLKTRTRLAVGFGAVLLLLLLVAATAIWRLQAVAEATHAMIRTPLAKERLISDWDAVINASVARTTAAAKSNDPSLIAYFEGPSNEAAKRSGELQRQLAALLVSAEEKQLFSAIVASGAIYQAAGKEVFQMRTDGRLFQARTVFENNYLPATRQYLAQIQQLLALQRAGINATSEDIDAIYRTGRTLLLVLSGAAMVCAAGAALLLARLQLRQLGGEPAYANAVTQRIAAGDLGGEIELQDDDTSSLMHGMKTMRESLVQIVSQVRTSTDLIATASVENAAGNLALSRRTELQASSLEETAASMEELTATVKQNGEHARQANQMAISASSVAEEGGAVVAEVIATMDAIHASANRIAEITSVIDGIAFQTNILALNAAVEAARAGEQGRGFAVVAAEVRNLAQRSAGAAKEIKTLIADSVDKVESGSRLVNQAGTTMGKIVASVQRVAAIMVEITDAGGEQERGIEHICSAINELENVTQKNATLVEEAAAAARTLTLQTDTLAQTVDVFRLGDAQPAGRASASLSGAGARPVRRMARDATVPAADADFAALPV</sequence>
<comment type="caution">
    <text evidence="7">The sequence shown here is derived from an EMBL/GenBank/DDBJ whole genome shotgun (WGS) entry which is preliminary data.</text>
</comment>
<keyword evidence="2" id="KW-0488">Methylation</keyword>
<comment type="subcellular location">
    <subcellularLocation>
        <location evidence="1">Membrane</location>
    </subcellularLocation>
</comment>
<dbReference type="InterPro" id="IPR051310">
    <property type="entry name" value="MCP_chemotaxis"/>
</dbReference>
<dbReference type="CDD" id="cd11386">
    <property type="entry name" value="MCP_signal"/>
    <property type="match status" value="1"/>
</dbReference>
<feature type="domain" description="Methyl-accepting transducer" evidence="6">
    <location>
        <begin position="270"/>
        <end position="499"/>
    </location>
</feature>
<dbReference type="Pfam" id="PF00015">
    <property type="entry name" value="MCPsignal"/>
    <property type="match status" value="1"/>
</dbReference>
<evidence type="ECO:0000256" key="3">
    <source>
        <dbReference type="ARBA" id="ARBA00029447"/>
    </source>
</evidence>
<evidence type="ECO:0000256" key="2">
    <source>
        <dbReference type="ARBA" id="ARBA00022481"/>
    </source>
</evidence>
<protein>
    <submittedName>
        <fullName evidence="7">MCP four helix bundle domain-containing protein</fullName>
    </submittedName>
</protein>
<evidence type="ECO:0000256" key="5">
    <source>
        <dbReference type="SAM" id="Phobius"/>
    </source>
</evidence>
<dbReference type="PANTHER" id="PTHR43531">
    <property type="entry name" value="PROTEIN ICFG"/>
    <property type="match status" value="1"/>
</dbReference>
<accession>A0A7W2FCF8</accession>
<dbReference type="GO" id="GO:0006935">
    <property type="term" value="P:chemotaxis"/>
    <property type="evidence" value="ECO:0007669"/>
    <property type="project" value="TreeGrafter"/>
</dbReference>
<dbReference type="InterPro" id="IPR047347">
    <property type="entry name" value="YvaQ-like_sensor"/>
</dbReference>